<dbReference type="GO" id="GO:0045302">
    <property type="term" value="F:choloylglycine hydrolase activity"/>
    <property type="evidence" value="ECO:0007669"/>
    <property type="project" value="UniProtKB-EC"/>
</dbReference>
<feature type="domain" description="Choloylglycine hydrolase/NAAA C-terminal" evidence="3">
    <location>
        <begin position="2"/>
        <end position="337"/>
    </location>
</feature>
<organism evidence="4 5">
    <name type="scientific">Pedobacter cryoconitis</name>
    <dbReference type="NCBI Taxonomy" id="188932"/>
    <lineage>
        <taxon>Bacteria</taxon>
        <taxon>Pseudomonadati</taxon>
        <taxon>Bacteroidota</taxon>
        <taxon>Sphingobacteriia</taxon>
        <taxon>Sphingobacteriales</taxon>
        <taxon>Sphingobacteriaceae</taxon>
        <taxon>Pedobacter</taxon>
    </lineage>
</organism>
<name>A0A7X0J520_9SPHI</name>
<comment type="caution">
    <text evidence="4">The sequence shown here is derived from an EMBL/GenBank/DDBJ whole genome shotgun (WGS) entry which is preliminary data.</text>
</comment>
<dbReference type="EC" id="3.5.1.24" evidence="4"/>
<evidence type="ECO:0000256" key="2">
    <source>
        <dbReference type="ARBA" id="ARBA00022801"/>
    </source>
</evidence>
<dbReference type="InterPro" id="IPR052193">
    <property type="entry name" value="Peptidase_C59"/>
</dbReference>
<dbReference type="InterPro" id="IPR029055">
    <property type="entry name" value="Ntn_hydrolases_N"/>
</dbReference>
<protein>
    <submittedName>
        <fullName evidence="4">Choloylglycine hydrolase</fullName>
        <ecNumber evidence="4">3.5.1.24</ecNumber>
    </submittedName>
</protein>
<evidence type="ECO:0000313" key="4">
    <source>
        <dbReference type="EMBL" id="MBB6501008.1"/>
    </source>
</evidence>
<evidence type="ECO:0000259" key="3">
    <source>
        <dbReference type="Pfam" id="PF02275"/>
    </source>
</evidence>
<proteinExistence type="inferred from homology"/>
<gene>
    <name evidence="4" type="ORF">HDF25_003171</name>
</gene>
<dbReference type="EMBL" id="JACHCC010000008">
    <property type="protein sequence ID" value="MBB6501008.1"/>
    <property type="molecule type" value="Genomic_DNA"/>
</dbReference>
<reference evidence="4 5" key="1">
    <citation type="submission" date="2020-08" db="EMBL/GenBank/DDBJ databases">
        <title>Genomic Encyclopedia of Type Strains, Phase IV (KMG-V): Genome sequencing to study the core and pangenomes of soil and plant-associated prokaryotes.</title>
        <authorList>
            <person name="Whitman W."/>
        </authorList>
    </citation>
    <scope>NUCLEOTIDE SEQUENCE [LARGE SCALE GENOMIC DNA]</scope>
    <source>
        <strain evidence="4 5">M2T3</strain>
    </source>
</reference>
<dbReference type="PANTHER" id="PTHR35527">
    <property type="entry name" value="CHOLOYLGLYCINE HYDROLASE"/>
    <property type="match status" value="1"/>
</dbReference>
<keyword evidence="2 4" id="KW-0378">Hydrolase</keyword>
<dbReference type="InterPro" id="IPR029132">
    <property type="entry name" value="CBAH/NAAA_C"/>
</dbReference>
<dbReference type="SUPFAM" id="SSF56235">
    <property type="entry name" value="N-terminal nucleophile aminohydrolases (Ntn hydrolases)"/>
    <property type="match status" value="1"/>
</dbReference>
<dbReference type="RefSeq" id="WP_184626348.1">
    <property type="nucleotide sequence ID" value="NZ_JACHCC010000008.1"/>
</dbReference>
<dbReference type="PANTHER" id="PTHR35527:SF2">
    <property type="entry name" value="HYDROLASE"/>
    <property type="match status" value="1"/>
</dbReference>
<accession>A0A7X0J520</accession>
<evidence type="ECO:0000256" key="1">
    <source>
        <dbReference type="ARBA" id="ARBA00006625"/>
    </source>
</evidence>
<dbReference type="CDD" id="cd00542">
    <property type="entry name" value="Ntn_PVA"/>
    <property type="match status" value="1"/>
</dbReference>
<dbReference type="Pfam" id="PF02275">
    <property type="entry name" value="CBAH"/>
    <property type="match status" value="1"/>
</dbReference>
<dbReference type="Proteomes" id="UP000521017">
    <property type="component" value="Unassembled WGS sequence"/>
</dbReference>
<evidence type="ECO:0000313" key="5">
    <source>
        <dbReference type="Proteomes" id="UP000521017"/>
    </source>
</evidence>
<dbReference type="Gene3D" id="3.60.60.10">
    <property type="entry name" value="Penicillin V Acylase, Chain A"/>
    <property type="match status" value="1"/>
</dbReference>
<dbReference type="AlphaFoldDB" id="A0A7X0J520"/>
<sequence>MCTGIQLKTTKGVPVYARTMEFGTSLHSKILVIHPGHKFTAIGPTDDYPGMSWTSQYAIVGINAMDREVIADGMNSEGLAVGSFYQPGYASYMDITSENAKLSLSSIDVTTWLLSSCSNVNDVKEKIKGLQINNGIPIVDGKQTGTTPYPLHYNIHDTSGNALVIECINGVLFCYDNPIGILTNSPTFDWHLTNLRNYVNISPDNKPVTNLVTSKQKNTATPFGQGSGFLGLPGDFTPPSRFIRAFALTQSVLPVDEPLDAITQAFHILSSFDIPEGVIREHTLDENGDPITTYDKTLWTSACDLKNKKYYFHSRNNRTIRMVDLGNWNFHETEEVTSMNMEDSQQVEQLYPVKVPA</sequence>
<comment type="similarity">
    <text evidence="1">Belongs to the peptidase C59 family.</text>
</comment>